<dbReference type="Pfam" id="PF17866">
    <property type="entry name" value="AAA_lid_6"/>
    <property type="match status" value="1"/>
</dbReference>
<feature type="compositionally biased region" description="Basic and acidic residues" evidence="4">
    <location>
        <begin position="280"/>
        <end position="296"/>
    </location>
</feature>
<dbReference type="EMBL" id="QKXC01000357">
    <property type="protein sequence ID" value="RBR06227.1"/>
    <property type="molecule type" value="Genomic_DNA"/>
</dbReference>
<feature type="region of interest" description="Disordered" evidence="4">
    <location>
        <begin position="273"/>
        <end position="299"/>
    </location>
</feature>
<dbReference type="SUPFAM" id="SSF52540">
    <property type="entry name" value="P-loop containing nucleoside triphosphate hydrolases"/>
    <property type="match status" value="3"/>
</dbReference>
<dbReference type="Gene3D" id="1.10.8.60">
    <property type="match status" value="2"/>
</dbReference>
<feature type="domain" description="AAA+ ATPase" evidence="5">
    <location>
        <begin position="693"/>
        <end position="830"/>
    </location>
</feature>
<accession>A0A366QN11</accession>
<dbReference type="InterPro" id="IPR050773">
    <property type="entry name" value="CbxX/CfxQ_RuBisCO_ESX"/>
</dbReference>
<dbReference type="GO" id="GO:0005524">
    <property type="term" value="F:ATP binding"/>
    <property type="evidence" value="ECO:0007669"/>
    <property type="project" value="UniProtKB-KW"/>
</dbReference>
<evidence type="ECO:0000313" key="6">
    <source>
        <dbReference type="EMBL" id="RBR06227.1"/>
    </source>
</evidence>
<proteinExistence type="inferred from homology"/>
<feature type="region of interest" description="Disordered" evidence="4">
    <location>
        <begin position="939"/>
        <end position="1015"/>
    </location>
</feature>
<dbReference type="InterPro" id="IPR003959">
    <property type="entry name" value="ATPase_AAA_core"/>
</dbReference>
<dbReference type="PRINTS" id="PR00819">
    <property type="entry name" value="CBXCFQXSUPER"/>
</dbReference>
<dbReference type="RefSeq" id="XP_031010674.1">
    <property type="nucleotide sequence ID" value="XM_031165265.1"/>
</dbReference>
<reference evidence="6 7" key="1">
    <citation type="submission" date="2018-06" db="EMBL/GenBank/DDBJ databases">
        <title>Fusarium incarnatum-equiseti species complex species 28.</title>
        <authorList>
            <person name="Gardiner D.M."/>
        </authorList>
    </citation>
    <scope>NUCLEOTIDE SEQUENCE [LARGE SCALE GENOMIC DNA]</scope>
    <source>
        <strain evidence="6 7">FIESC_28</strain>
    </source>
</reference>
<gene>
    <name evidence="6" type="ORF">FIESC28_11137</name>
</gene>
<dbReference type="PANTHER" id="PTHR43392:SF2">
    <property type="entry name" value="AAA-TYPE ATPASE FAMILY PROTEIN _ ANKYRIN REPEAT FAMILY PROTEIN"/>
    <property type="match status" value="1"/>
</dbReference>
<dbReference type="InterPro" id="IPR041627">
    <property type="entry name" value="AAA_lid_6"/>
</dbReference>
<sequence length="1089" mass="122148">MEPCQNPFQRVESEAARRWSRTKNKGGAKEAIDDLMKYEGLEEIKLYFLNIRESIRFARIQGRKPENENYNVAFEGNPGTGKTSVARLYHALLESLGIVATDIVETSGVELATDGPSGLRRDVRLILKDEDVSGTLFIDESYQMLSDHQGRQVLDIVLKSMSDKIGKLVVIFAGYKKQMEPFFEYNQGLTSRIGRRFHFPNFPKAGLWEIFVKHVQEDYTKMRFEGGVDGIYVQIAIQRLERGSHNASFGNARAVQACVSQMVQRQLSRLSKQELAMSEDEARQSDTKQGKSHQDLARGIQGISEDLKRRGRYGSIESTTVLVSEDVSMNLGSSSSSDECPDDDRLLDEGSDLKERYCLLTRDDIIGPPPGQVFESQAWRQLQNLVGLDEVKSSVRTLIESLDLNYKRECEGDSVIQLPLNRVFVGQPGTGKTTVAKLYGQILADIGLLSRGDVVIKTPADFIAAHVGGSEEKTSKILEATLGSVLIIDEAYMFDAGDDGSTTSNYKASVLDTIVANVQGDCNEDRCILLLGYEDRLKNMFKNMNPGLSRRFQASHPWRFADYGPSDMKEILTRSMKQEQLKYTQEAFKTALEILQRASIRPDFANAAEVGHCLAVAKANYIQRISKLPHNEKSGQDHFLPEDFDPDLKSKHESLADEMLENLGTDVANRLISYEQTGRRAIESRLPNPHLVLSNLLAFKGSPGTGKRTAARFLARIYYNLGCLSSPEVVSHTGPDFIGRYVGQTAPKTRDLLQKALGKVLLIDDVLGLNHEPYGAEALGEMVQFISGLSYPKTMVIILTDSVQNVNILLKSRPSLKAHFRDEIMFEDLLPDDCISLLTRELEAQSVLLPKLQKPDHMHPTMSSLRHAIHKLQQVPGFQNAGDMIQIARRVLVKILEPGMPLINNPDGKGFTVEVAFLRSCVHEMAQQRQRQYVVMLQTQAPHNTSRKRTMRSDDHGPRKAPRTETATKTEASPAKAVSKEVEVTKKTQEKEQPKVKEANTAQEPGQSHVEREKGVSDEVWAQLQVYKKEALTRNATAEQKKKQEQIQQKLRNSGVCEFGYEWIEEHGGYRCAGGMHFMNHSDIRDLQD</sequence>
<dbReference type="PANTHER" id="PTHR43392">
    <property type="entry name" value="AAA-TYPE ATPASE FAMILY PROTEIN / ANKYRIN REPEAT FAMILY PROTEIN"/>
    <property type="match status" value="1"/>
</dbReference>
<organism evidence="6 7">
    <name type="scientific">Fusarium coffeatum</name>
    <dbReference type="NCBI Taxonomy" id="231269"/>
    <lineage>
        <taxon>Eukaryota</taxon>
        <taxon>Fungi</taxon>
        <taxon>Dikarya</taxon>
        <taxon>Ascomycota</taxon>
        <taxon>Pezizomycotina</taxon>
        <taxon>Sordariomycetes</taxon>
        <taxon>Hypocreomycetidae</taxon>
        <taxon>Hypocreales</taxon>
        <taxon>Nectriaceae</taxon>
        <taxon>Fusarium</taxon>
        <taxon>Fusarium incarnatum-equiseti species complex</taxon>
    </lineage>
</organism>
<evidence type="ECO:0000256" key="1">
    <source>
        <dbReference type="ARBA" id="ARBA00010378"/>
    </source>
</evidence>
<feature type="region of interest" description="Disordered" evidence="4">
    <location>
        <begin position="1"/>
        <end position="23"/>
    </location>
</feature>
<comment type="similarity">
    <text evidence="1">Belongs to the CbxX/CfxQ family.</text>
</comment>
<feature type="compositionally biased region" description="Basic and acidic residues" evidence="4">
    <location>
        <begin position="951"/>
        <end position="968"/>
    </location>
</feature>
<protein>
    <recommendedName>
        <fullName evidence="5">AAA+ ATPase domain-containing protein</fullName>
    </recommendedName>
</protein>
<dbReference type="OrthoDB" id="2423195at2759"/>
<evidence type="ECO:0000256" key="2">
    <source>
        <dbReference type="ARBA" id="ARBA00022741"/>
    </source>
</evidence>
<evidence type="ECO:0000313" key="7">
    <source>
        <dbReference type="Proteomes" id="UP000253153"/>
    </source>
</evidence>
<evidence type="ECO:0000256" key="4">
    <source>
        <dbReference type="SAM" id="MobiDB-lite"/>
    </source>
</evidence>
<feature type="domain" description="AAA+ ATPase" evidence="5">
    <location>
        <begin position="68"/>
        <end position="183"/>
    </location>
</feature>
<keyword evidence="7" id="KW-1185">Reference proteome</keyword>
<dbReference type="CDD" id="cd00009">
    <property type="entry name" value="AAA"/>
    <property type="match status" value="1"/>
</dbReference>
<evidence type="ECO:0000259" key="5">
    <source>
        <dbReference type="SMART" id="SM00382"/>
    </source>
</evidence>
<name>A0A366QN11_9HYPO</name>
<dbReference type="FunFam" id="3.40.50.300:FF:000216">
    <property type="entry name" value="Type VII secretion ATPase EccA"/>
    <property type="match status" value="1"/>
</dbReference>
<dbReference type="InterPro" id="IPR000641">
    <property type="entry name" value="CbxX/CfxQ"/>
</dbReference>
<feature type="domain" description="AAA+ ATPase" evidence="5">
    <location>
        <begin position="419"/>
        <end position="534"/>
    </location>
</feature>
<dbReference type="GO" id="GO:0016887">
    <property type="term" value="F:ATP hydrolysis activity"/>
    <property type="evidence" value="ECO:0007669"/>
    <property type="project" value="InterPro"/>
</dbReference>
<dbReference type="AlphaFoldDB" id="A0A366QN11"/>
<keyword evidence="2" id="KW-0547">Nucleotide-binding</keyword>
<dbReference type="SMART" id="SM00382">
    <property type="entry name" value="AAA"/>
    <property type="match status" value="3"/>
</dbReference>
<comment type="caution">
    <text evidence="6">The sequence shown here is derived from an EMBL/GenBank/DDBJ whole genome shotgun (WGS) entry which is preliminary data.</text>
</comment>
<dbReference type="InterPro" id="IPR027417">
    <property type="entry name" value="P-loop_NTPase"/>
</dbReference>
<evidence type="ECO:0000256" key="3">
    <source>
        <dbReference type="ARBA" id="ARBA00022840"/>
    </source>
</evidence>
<keyword evidence="3" id="KW-0067">ATP-binding</keyword>
<dbReference type="Pfam" id="PF00004">
    <property type="entry name" value="AAA"/>
    <property type="match status" value="3"/>
</dbReference>
<dbReference type="Gene3D" id="3.40.50.300">
    <property type="entry name" value="P-loop containing nucleotide triphosphate hydrolases"/>
    <property type="match status" value="3"/>
</dbReference>
<dbReference type="Proteomes" id="UP000253153">
    <property type="component" value="Unassembled WGS sequence"/>
</dbReference>
<dbReference type="GeneID" id="42000561"/>
<dbReference type="InterPro" id="IPR003593">
    <property type="entry name" value="AAA+_ATPase"/>
</dbReference>
<feature type="compositionally biased region" description="Basic and acidic residues" evidence="4">
    <location>
        <begin position="978"/>
        <end position="998"/>
    </location>
</feature>